<dbReference type="PANTHER" id="PTHR43792:SF1">
    <property type="entry name" value="N-ACETYLTRANSFERASE DOMAIN-CONTAINING PROTEIN"/>
    <property type="match status" value="1"/>
</dbReference>
<evidence type="ECO:0000313" key="3">
    <source>
        <dbReference type="Proteomes" id="UP000191257"/>
    </source>
</evidence>
<proteinExistence type="predicted"/>
<dbReference type="InterPro" id="IPR051531">
    <property type="entry name" value="N-acetyltransferase"/>
</dbReference>
<keyword evidence="3" id="KW-1185">Reference proteome</keyword>
<dbReference type="AlphaFoldDB" id="A0A1V0GTE1"/>
<evidence type="ECO:0000313" key="2">
    <source>
        <dbReference type="EMBL" id="ARC37113.1"/>
    </source>
</evidence>
<evidence type="ECO:0000259" key="1">
    <source>
        <dbReference type="Pfam" id="PF13302"/>
    </source>
</evidence>
<dbReference type="KEGG" id="pye:A6J80_12675"/>
<dbReference type="Gene3D" id="3.40.630.30">
    <property type="match status" value="1"/>
</dbReference>
<gene>
    <name evidence="2" type="ORF">A6J80_12675</name>
</gene>
<dbReference type="PANTHER" id="PTHR43792">
    <property type="entry name" value="GNAT FAMILY, PUTATIVE (AFU_ORTHOLOGUE AFUA_3G00765)-RELATED-RELATED"/>
    <property type="match status" value="1"/>
</dbReference>
<sequence>MITLSDTPVLTTERLVLRAPKAGDWPVWRDFAAAERSVWVGGPLLAPGLAWRAFGHIIGHWVLRGYGLFTVTDRASGAALGGIGPWFPDGWPEPEIGWTLWDAAAEGRGIAHEAALAARDFAARQLGWTTAVSYILPANDRSAALARRLGAERDAAAAHPGAEPCDVWRHPAEAFA</sequence>
<dbReference type="RefSeq" id="WP_080621734.1">
    <property type="nucleotide sequence ID" value="NZ_CAWMZI010000001.1"/>
</dbReference>
<dbReference type="GO" id="GO:0016747">
    <property type="term" value="F:acyltransferase activity, transferring groups other than amino-acyl groups"/>
    <property type="evidence" value="ECO:0007669"/>
    <property type="project" value="InterPro"/>
</dbReference>
<dbReference type="STRING" id="147645.A6J80_12675"/>
<organism evidence="2 3">
    <name type="scientific">Paracoccus yeei</name>
    <dbReference type="NCBI Taxonomy" id="147645"/>
    <lineage>
        <taxon>Bacteria</taxon>
        <taxon>Pseudomonadati</taxon>
        <taxon>Pseudomonadota</taxon>
        <taxon>Alphaproteobacteria</taxon>
        <taxon>Rhodobacterales</taxon>
        <taxon>Paracoccaceae</taxon>
        <taxon>Paracoccus</taxon>
    </lineage>
</organism>
<dbReference type="eggNOG" id="COG1670">
    <property type="taxonomic scope" value="Bacteria"/>
</dbReference>
<protein>
    <submittedName>
        <fullName evidence="2">N-acetyltransferase</fullName>
    </submittedName>
</protein>
<dbReference type="InterPro" id="IPR000182">
    <property type="entry name" value="GNAT_dom"/>
</dbReference>
<dbReference type="Proteomes" id="UP000191257">
    <property type="component" value="Chromosome"/>
</dbReference>
<feature type="domain" description="N-acetyltransferase" evidence="1">
    <location>
        <begin position="14"/>
        <end position="151"/>
    </location>
</feature>
<dbReference type="EMBL" id="CP020442">
    <property type="protein sequence ID" value="ARC37113.1"/>
    <property type="molecule type" value="Genomic_DNA"/>
</dbReference>
<dbReference type="InterPro" id="IPR016181">
    <property type="entry name" value="Acyl_CoA_acyltransferase"/>
</dbReference>
<dbReference type="SUPFAM" id="SSF55729">
    <property type="entry name" value="Acyl-CoA N-acyltransferases (Nat)"/>
    <property type="match status" value="1"/>
</dbReference>
<name>A0A1V0GTE1_9RHOB</name>
<accession>A0A1V0GTE1</accession>
<dbReference type="Pfam" id="PF13302">
    <property type="entry name" value="Acetyltransf_3"/>
    <property type="match status" value="1"/>
</dbReference>
<reference evidence="2" key="1">
    <citation type="submission" date="2017-12" db="EMBL/GenBank/DDBJ databases">
        <title>FDA dAtabase for Regulatory Grade micrObial Sequences (FDA-ARGOS): Supporting development and validation of Infectious Disease Dx tests.</title>
        <authorList>
            <person name="Campos J."/>
            <person name="Goldberg B."/>
            <person name="Tallon L."/>
            <person name="Sadzewicz L."/>
            <person name="Sengamalay N."/>
            <person name="Ott S."/>
            <person name="Godinez A."/>
            <person name="Nagaraj S."/>
            <person name="Vyas G."/>
            <person name="Aluvathingal J."/>
            <person name="Nadendla S."/>
            <person name="Geyer C."/>
            <person name="Nandy P."/>
            <person name="Hobson J."/>
            <person name="Sichtig H."/>
        </authorList>
    </citation>
    <scope>NUCLEOTIDE SEQUENCE</scope>
    <source>
        <strain evidence="2">FDAARGOS_252</strain>
    </source>
</reference>